<reference evidence="2 3" key="1">
    <citation type="journal article" date="2011" name="J. Bacteriol.">
        <title>Genome sequence of the algicidal bacterium Kordia algicida OT-1.</title>
        <authorList>
            <person name="Lee H.S."/>
            <person name="Kang S.G."/>
            <person name="Kwon K.K."/>
            <person name="Lee J.H."/>
            <person name="Kim S.J."/>
        </authorList>
    </citation>
    <scope>NUCLEOTIDE SEQUENCE [LARGE SCALE GENOMIC DNA]</scope>
    <source>
        <strain evidence="2 3">OT-1</strain>
    </source>
</reference>
<feature type="region of interest" description="Disordered" evidence="1">
    <location>
        <begin position="172"/>
        <end position="236"/>
    </location>
</feature>
<dbReference type="InterPro" id="IPR032871">
    <property type="entry name" value="AHH_dom_containing"/>
</dbReference>
<gene>
    <name evidence="2" type="ORF">KAOT1_02301</name>
</gene>
<comment type="caution">
    <text evidence="2">The sequence shown here is derived from an EMBL/GenBank/DDBJ whole genome shotgun (WGS) entry which is preliminary data.</text>
</comment>
<feature type="compositionally biased region" description="Polar residues" evidence="1">
    <location>
        <begin position="227"/>
        <end position="236"/>
    </location>
</feature>
<dbReference type="Pfam" id="PF14412">
    <property type="entry name" value="AHH"/>
    <property type="match status" value="1"/>
</dbReference>
<dbReference type="AlphaFoldDB" id="A9EDX2"/>
<organism evidence="2 3">
    <name type="scientific">Kordia algicida OT-1</name>
    <dbReference type="NCBI Taxonomy" id="391587"/>
    <lineage>
        <taxon>Bacteria</taxon>
        <taxon>Pseudomonadati</taxon>
        <taxon>Bacteroidota</taxon>
        <taxon>Flavobacteriia</taxon>
        <taxon>Flavobacteriales</taxon>
        <taxon>Flavobacteriaceae</taxon>
        <taxon>Kordia</taxon>
    </lineage>
</organism>
<dbReference type="STRING" id="391587.KAOT1_02301"/>
<name>A9EDX2_9FLAO</name>
<sequence>MLLCLFSCSNDEFGVSEQMQNPVSKNLKVQYKRGNDVSISAINFIKNRTNNTFTVSTKKGSIKLNNSQSFLKNDELGTVDTSKEIVVVNETNTKHTFKVITPNESLHTITNLVIVEKAEGSYEYFLKYTFSGEFPINEETGAIDISKFNGTIETFNASGNLIGSITIENGTITSDQGQLSPCPDDNQEPNDNGDTNTGSSSSGSDSSTGIPNDNTNEDPVNVGNGDPDSSAQYTDSNGDCGLTFSYERCGCGGDANGHPPQGVECCQGSPLIIRDCNGNILAQRNSDVSTTMFKRNVFDPCNDGDTGVILNSITDIEGMDDELINWLVENPDIRIELEVLYNQEINNPFVDSFILELIRMLKDEVNVELKVIKFIIAAFRSDKIDNDLDTDFLTTVLPQLDISVNDGSDYSIGNHDLIINYFTIKCAVLRYNHPDWSDICIYYETSKEVLHITLDVFGLVPIIGEVADLTNGVLYTIEGDGVNASLSYASAFPLVGWATAGTKMGLKVVNAAFDMNTRVKLVWKITNEGIIQFGRRSQLRKVLGLAVGDARQAHHLIPWANRSHEVVQLASKSGSAFHMNEALNGIAVAAWRNQPNHNIYNARVRNKLDEILSTNPNVDEAYQKVYELVEQIRSAIINNPNTHFNDLIF</sequence>
<proteinExistence type="predicted"/>
<evidence type="ECO:0000256" key="1">
    <source>
        <dbReference type="SAM" id="MobiDB-lite"/>
    </source>
</evidence>
<accession>A9EDX2</accession>
<dbReference type="EMBL" id="ABIB01000025">
    <property type="protein sequence ID" value="EDP94189.1"/>
    <property type="molecule type" value="Genomic_DNA"/>
</dbReference>
<dbReference type="eggNOG" id="COG3209">
    <property type="taxonomic scope" value="Bacteria"/>
</dbReference>
<protein>
    <submittedName>
        <fullName evidence="2">Uncharacterized protein</fullName>
    </submittedName>
</protein>
<evidence type="ECO:0000313" key="2">
    <source>
        <dbReference type="EMBL" id="EDP94189.1"/>
    </source>
</evidence>
<dbReference type="HOGENOM" id="CLU_421981_0_0_10"/>
<keyword evidence="3" id="KW-1185">Reference proteome</keyword>
<evidence type="ECO:0000313" key="3">
    <source>
        <dbReference type="Proteomes" id="UP000002945"/>
    </source>
</evidence>
<dbReference type="Proteomes" id="UP000002945">
    <property type="component" value="Unassembled WGS sequence"/>
</dbReference>
<feature type="compositionally biased region" description="Low complexity" evidence="1">
    <location>
        <begin position="190"/>
        <end position="209"/>
    </location>
</feature>
<dbReference type="CDD" id="cd20745">
    <property type="entry name" value="FIX_RhsA_AHH_HNH-like"/>
    <property type="match status" value="1"/>
</dbReference>